<name>A0A1M6B2Q1_9FLAO</name>
<keyword evidence="1" id="KW-0175">Coiled coil</keyword>
<feature type="domain" description="Anti-sigma K factor RskA C-terminal" evidence="3">
    <location>
        <begin position="34"/>
        <end position="186"/>
    </location>
</feature>
<gene>
    <name evidence="4" type="ORF">SAMN04487908_10288</name>
</gene>
<evidence type="ECO:0000256" key="1">
    <source>
        <dbReference type="SAM" id="Coils"/>
    </source>
</evidence>
<dbReference type="RefSeq" id="WP_073214329.1">
    <property type="nucleotide sequence ID" value="NZ_FNNS01000004.1"/>
</dbReference>
<sequence length="196" mass="21802">MKQPETTPVKTQESNKKNSPNWLLLIGWGLSILFLAATLWMQKQNEELETAIKASASQNEILKGELANLENQLIESSTISNIVRSKEFQASTLIGNQAVAPQAFAKVYLNKKEKFAYIDIKGLPAPPEGKVYQLWSLKMDPFSATNIDVLTESNRSGTEIHKIENFLSTEPLCITLEPLGGSEMPTMSQIYVLNAM</sequence>
<dbReference type="OrthoDB" id="1420916at2"/>
<dbReference type="PANTHER" id="PTHR37461">
    <property type="entry name" value="ANTI-SIGMA-K FACTOR RSKA"/>
    <property type="match status" value="1"/>
</dbReference>
<organism evidence="4 5">
    <name type="scientific">Aequorivita viscosa</name>
    <dbReference type="NCBI Taxonomy" id="797419"/>
    <lineage>
        <taxon>Bacteria</taxon>
        <taxon>Pseudomonadati</taxon>
        <taxon>Bacteroidota</taxon>
        <taxon>Flavobacteriia</taxon>
        <taxon>Flavobacteriales</taxon>
        <taxon>Flavobacteriaceae</taxon>
        <taxon>Aequorivita</taxon>
    </lineage>
</organism>
<dbReference type="GO" id="GO:0005886">
    <property type="term" value="C:plasma membrane"/>
    <property type="evidence" value="ECO:0007669"/>
    <property type="project" value="InterPro"/>
</dbReference>
<dbReference type="InterPro" id="IPR051474">
    <property type="entry name" value="Anti-sigma-K/W_factor"/>
</dbReference>
<feature type="transmembrane region" description="Helical" evidence="2">
    <location>
        <begin position="21"/>
        <end position="41"/>
    </location>
</feature>
<dbReference type="Pfam" id="PF10099">
    <property type="entry name" value="RskA_C"/>
    <property type="match status" value="1"/>
</dbReference>
<dbReference type="Proteomes" id="UP000184172">
    <property type="component" value="Unassembled WGS sequence"/>
</dbReference>
<dbReference type="STRING" id="797419.SAMN05216556_10491"/>
<dbReference type="GO" id="GO:0016989">
    <property type="term" value="F:sigma factor antagonist activity"/>
    <property type="evidence" value="ECO:0007669"/>
    <property type="project" value="TreeGrafter"/>
</dbReference>
<evidence type="ECO:0000313" key="4">
    <source>
        <dbReference type="EMBL" id="SHI43014.1"/>
    </source>
</evidence>
<proteinExistence type="predicted"/>
<dbReference type="AlphaFoldDB" id="A0A1M6B2Q1"/>
<keyword evidence="5" id="KW-1185">Reference proteome</keyword>
<keyword evidence="2" id="KW-0472">Membrane</keyword>
<reference evidence="5" key="1">
    <citation type="submission" date="2016-11" db="EMBL/GenBank/DDBJ databases">
        <authorList>
            <person name="Varghese N."/>
            <person name="Submissions S."/>
        </authorList>
    </citation>
    <scope>NUCLEOTIDE SEQUENCE [LARGE SCALE GENOMIC DNA]</scope>
    <source>
        <strain evidence="5">DSM 26349</strain>
    </source>
</reference>
<dbReference type="InterPro" id="IPR018764">
    <property type="entry name" value="RskA_C"/>
</dbReference>
<evidence type="ECO:0000313" key="5">
    <source>
        <dbReference type="Proteomes" id="UP000184172"/>
    </source>
</evidence>
<keyword evidence="2" id="KW-1133">Transmembrane helix</keyword>
<feature type="coiled-coil region" evidence="1">
    <location>
        <begin position="45"/>
        <end position="72"/>
    </location>
</feature>
<accession>A0A1M6B2Q1</accession>
<dbReference type="PANTHER" id="PTHR37461:SF1">
    <property type="entry name" value="ANTI-SIGMA-K FACTOR RSKA"/>
    <property type="match status" value="1"/>
</dbReference>
<evidence type="ECO:0000259" key="3">
    <source>
        <dbReference type="Pfam" id="PF10099"/>
    </source>
</evidence>
<evidence type="ECO:0000256" key="2">
    <source>
        <dbReference type="SAM" id="Phobius"/>
    </source>
</evidence>
<dbReference type="GO" id="GO:0006417">
    <property type="term" value="P:regulation of translation"/>
    <property type="evidence" value="ECO:0007669"/>
    <property type="project" value="TreeGrafter"/>
</dbReference>
<dbReference type="EMBL" id="FQYV01000002">
    <property type="protein sequence ID" value="SHI43014.1"/>
    <property type="molecule type" value="Genomic_DNA"/>
</dbReference>
<keyword evidence="2" id="KW-0812">Transmembrane</keyword>
<protein>
    <submittedName>
        <fullName evidence="4">Anti-sigma-K factor rskA</fullName>
    </submittedName>
</protein>